<dbReference type="AlphaFoldDB" id="A0A6N6RM22"/>
<evidence type="ECO:0000313" key="2">
    <source>
        <dbReference type="EMBL" id="KAB2814619.1"/>
    </source>
</evidence>
<dbReference type="Proteomes" id="UP000468650">
    <property type="component" value="Unassembled WGS sequence"/>
</dbReference>
<protein>
    <submittedName>
        <fullName evidence="2">DUF3667 domain-containing protein</fullName>
    </submittedName>
</protein>
<evidence type="ECO:0000256" key="1">
    <source>
        <dbReference type="SAM" id="Phobius"/>
    </source>
</evidence>
<organism evidence="2 3">
    <name type="scientific">Phaeocystidibacter luteus</name>
    <dbReference type="NCBI Taxonomy" id="911197"/>
    <lineage>
        <taxon>Bacteria</taxon>
        <taxon>Pseudomonadati</taxon>
        <taxon>Bacteroidota</taxon>
        <taxon>Flavobacteriia</taxon>
        <taxon>Flavobacteriales</taxon>
        <taxon>Phaeocystidibacteraceae</taxon>
        <taxon>Phaeocystidibacter</taxon>
    </lineage>
</organism>
<feature type="transmembrane region" description="Helical" evidence="1">
    <location>
        <begin position="182"/>
        <end position="202"/>
    </location>
</feature>
<gene>
    <name evidence="2" type="ORF">F8C67_02435</name>
</gene>
<reference evidence="2 3" key="1">
    <citation type="submission" date="2019-09" db="EMBL/GenBank/DDBJ databases">
        <title>Genomes of family Cryomorphaceae.</title>
        <authorList>
            <person name="Bowman J.P."/>
        </authorList>
    </citation>
    <scope>NUCLEOTIDE SEQUENCE [LARGE SCALE GENOMIC DNA]</scope>
    <source>
        <strain evidence="2 3">LMG 25704</strain>
    </source>
</reference>
<keyword evidence="1" id="KW-0812">Transmembrane</keyword>
<evidence type="ECO:0000313" key="3">
    <source>
        <dbReference type="Proteomes" id="UP000468650"/>
    </source>
</evidence>
<dbReference type="Pfam" id="PF12412">
    <property type="entry name" value="DUF3667"/>
    <property type="match status" value="1"/>
</dbReference>
<feature type="transmembrane region" description="Helical" evidence="1">
    <location>
        <begin position="245"/>
        <end position="269"/>
    </location>
</feature>
<keyword evidence="1" id="KW-0472">Membrane</keyword>
<dbReference type="InterPro" id="IPR022134">
    <property type="entry name" value="DUF3667"/>
</dbReference>
<sequence>MTATTMKCVTCGHTQDYGPGETYCSNCGQKQPTGRFSIRHIFKDAFTVFLNLERGLIPSTKYLFVNPGKLVRGYWRGQTRSYTNPLRFLFVAVTLSTLTTIGTGVYDKQMEQMKEMNAGMFSPQVREGMTEEEIAQQAEIQEATQRYIRKYLNLFSLIMTPFAAAALWILLKDTEVYYGEHIISACYYIGLTSALGIPLTFLSLADVLGPYENTAISLGLSTVYGMYMLKSIYKIPWWRAIITTPVLMILTAILMTVVLIVFGFLIALIF</sequence>
<dbReference type="EMBL" id="WBVO01000001">
    <property type="protein sequence ID" value="KAB2814619.1"/>
    <property type="molecule type" value="Genomic_DNA"/>
</dbReference>
<accession>A0A6N6RM22</accession>
<dbReference type="OrthoDB" id="7446256at2"/>
<keyword evidence="3" id="KW-1185">Reference proteome</keyword>
<feature type="transmembrane region" description="Helical" evidence="1">
    <location>
        <begin position="214"/>
        <end position="233"/>
    </location>
</feature>
<feature type="transmembrane region" description="Helical" evidence="1">
    <location>
        <begin position="86"/>
        <end position="106"/>
    </location>
</feature>
<proteinExistence type="predicted"/>
<feature type="transmembrane region" description="Helical" evidence="1">
    <location>
        <begin position="151"/>
        <end position="170"/>
    </location>
</feature>
<dbReference type="RefSeq" id="WP_151666198.1">
    <property type="nucleotide sequence ID" value="NZ_WBVO01000001.1"/>
</dbReference>
<keyword evidence="1" id="KW-1133">Transmembrane helix</keyword>
<name>A0A6N6RM22_9FLAO</name>
<comment type="caution">
    <text evidence="2">The sequence shown here is derived from an EMBL/GenBank/DDBJ whole genome shotgun (WGS) entry which is preliminary data.</text>
</comment>